<protein>
    <submittedName>
        <fullName evidence="2">NAD-dependent epimerase/dehydratase family protein</fullName>
    </submittedName>
</protein>
<keyword evidence="3" id="KW-1185">Reference proteome</keyword>
<comment type="caution">
    <text evidence="2">The sequence shown here is derived from an EMBL/GenBank/DDBJ whole genome shotgun (WGS) entry which is preliminary data.</text>
</comment>
<dbReference type="GO" id="GO:0005737">
    <property type="term" value="C:cytoplasm"/>
    <property type="evidence" value="ECO:0007669"/>
    <property type="project" value="TreeGrafter"/>
</dbReference>
<reference evidence="2 3" key="1">
    <citation type="submission" date="2020-03" db="EMBL/GenBank/DDBJ databases">
        <authorList>
            <person name="Lai Q."/>
        </authorList>
    </citation>
    <scope>NUCLEOTIDE SEQUENCE [LARGE SCALE GENOMIC DNA]</scope>
    <source>
        <strain evidence="2 3">CCUG 25036</strain>
    </source>
</reference>
<name>A0A7X5ZKF4_9GAMM</name>
<dbReference type="EMBL" id="JAARLZ010000017">
    <property type="protein sequence ID" value="NII08947.1"/>
    <property type="molecule type" value="Genomic_DNA"/>
</dbReference>
<gene>
    <name evidence="2" type="ORF">HBF25_21400</name>
</gene>
<dbReference type="AlphaFoldDB" id="A0A7X5ZKF4"/>
<dbReference type="SUPFAM" id="SSF51735">
    <property type="entry name" value="NAD(P)-binding Rossmann-fold domains"/>
    <property type="match status" value="1"/>
</dbReference>
<dbReference type="InterPro" id="IPR036291">
    <property type="entry name" value="NAD(P)-bd_dom_sf"/>
</dbReference>
<evidence type="ECO:0000313" key="2">
    <source>
        <dbReference type="EMBL" id="NII08947.1"/>
    </source>
</evidence>
<dbReference type="GO" id="GO:0004029">
    <property type="term" value="F:aldehyde dehydrogenase (NAD+) activity"/>
    <property type="evidence" value="ECO:0007669"/>
    <property type="project" value="TreeGrafter"/>
</dbReference>
<dbReference type="Proteomes" id="UP000490980">
    <property type="component" value="Unassembled WGS sequence"/>
</dbReference>
<dbReference type="InterPro" id="IPR001509">
    <property type="entry name" value="Epimerase_deHydtase"/>
</dbReference>
<dbReference type="PANTHER" id="PTHR48079:SF6">
    <property type="entry name" value="NAD(P)-BINDING DOMAIN-CONTAINING PROTEIN-RELATED"/>
    <property type="match status" value="1"/>
</dbReference>
<proteinExistence type="predicted"/>
<dbReference type="RefSeq" id="WP_166952700.1">
    <property type="nucleotide sequence ID" value="NZ_JAARLZ010000017.1"/>
</dbReference>
<dbReference type="Pfam" id="PF01370">
    <property type="entry name" value="Epimerase"/>
    <property type="match status" value="1"/>
</dbReference>
<evidence type="ECO:0000313" key="3">
    <source>
        <dbReference type="Proteomes" id="UP000490980"/>
    </source>
</evidence>
<accession>A0A7X5ZKF4</accession>
<evidence type="ECO:0000259" key="1">
    <source>
        <dbReference type="Pfam" id="PF01370"/>
    </source>
</evidence>
<dbReference type="Gene3D" id="3.40.50.720">
    <property type="entry name" value="NAD(P)-binding Rossmann-like Domain"/>
    <property type="match status" value="1"/>
</dbReference>
<sequence>MLATRPSSGYETILVAGAGDIGLRAARQLALRGHRVYAMRRRPVPLAGDPVTWLSGDLTDPATLRRLPVVDAVIFAPAPDGRDEALYRALFVDGLRNLLKALPDPPRRTVFVSSSAVYGAQGEGWVDEDTPPDPPGFNGRVLLEAEQWLATQGIGGVAVRFAGLYGPGRTQLLDRLREGKVVVPRGQEVFANRIHVDDAAASLVHVLALDKPASLYVGVDDTPLPIDVLYDHLADLLGVPHPADGPGPAGVGSKRLSNARLRQSGFHCRWPDSREGYTSLLPPL</sequence>
<feature type="domain" description="NAD-dependent epimerase/dehydratase" evidence="1">
    <location>
        <begin position="13"/>
        <end position="209"/>
    </location>
</feature>
<dbReference type="InterPro" id="IPR051783">
    <property type="entry name" value="NAD(P)-dependent_oxidoreduct"/>
</dbReference>
<dbReference type="PANTHER" id="PTHR48079">
    <property type="entry name" value="PROTEIN YEEZ"/>
    <property type="match status" value="1"/>
</dbReference>
<organism evidence="2 3">
    <name type="scientific">Luteibacter anthropi</name>
    <dbReference type="NCBI Taxonomy" id="564369"/>
    <lineage>
        <taxon>Bacteria</taxon>
        <taxon>Pseudomonadati</taxon>
        <taxon>Pseudomonadota</taxon>
        <taxon>Gammaproteobacteria</taxon>
        <taxon>Lysobacterales</taxon>
        <taxon>Rhodanobacteraceae</taxon>
        <taxon>Luteibacter</taxon>
    </lineage>
</organism>